<protein>
    <submittedName>
        <fullName evidence="1">Peptidase-C39-2 domain-containing protein</fullName>
    </submittedName>
</protein>
<keyword evidence="2" id="KW-1185">Reference proteome</keyword>
<proteinExistence type="predicted"/>
<dbReference type="SUPFAM" id="SSF54001">
    <property type="entry name" value="Cysteine proteinases"/>
    <property type="match status" value="1"/>
</dbReference>
<dbReference type="RefSeq" id="WP_394819252.1">
    <property type="nucleotide sequence ID" value="NZ_JAWJZY010000002.1"/>
</dbReference>
<dbReference type="Gene3D" id="3.90.70.10">
    <property type="entry name" value="Cysteine proteinases"/>
    <property type="match status" value="1"/>
</dbReference>
<sequence length="249" mass="27567">MAYKLGKRPAKRDPRTYRLTPALAAHWPAVPEEQDWSDKVDYQMWGNDTCGCCGLASQAGFVATWTKNAQSQVLLSTDQVVANYSDVSGYDPRTGLNDDGVILLDVLKIWRKNGFRRPGPDKDILTAFGYVERKDIMSVKRCIAFLGGIIGGVQVVQGFMELEPGDTWDLNKVSDLTPVGGHAIAITGYNKDGLFFASWGARSFMPWATWACISDESYGLLSRQNWLGDDGKSPKDQTFDALLSEIRSL</sequence>
<dbReference type="Proteomes" id="UP001312908">
    <property type="component" value="Unassembled WGS sequence"/>
</dbReference>
<dbReference type="InterPro" id="IPR038765">
    <property type="entry name" value="Papain-like_cys_pep_sf"/>
</dbReference>
<reference evidence="1 2" key="1">
    <citation type="submission" date="2023-10" db="EMBL/GenBank/DDBJ databases">
        <title>Sorlinia euscelidii gen. nov., sp. nov., an acetic acid bacteria isolated from the gut of Euscelidius variegatus emitter.</title>
        <authorList>
            <person name="Michoud G."/>
            <person name="Marasco R."/>
            <person name="Seferji K."/>
            <person name="Gonella E."/>
            <person name="Garuglieri E."/>
            <person name="Alma A."/>
            <person name="Mapelli F."/>
            <person name="Borin S."/>
            <person name="Daffonchio D."/>
            <person name="Crotti E."/>
        </authorList>
    </citation>
    <scope>NUCLEOTIDE SEQUENCE [LARGE SCALE GENOMIC DNA]</scope>
    <source>
        <strain evidence="1 2">EV16P</strain>
    </source>
</reference>
<gene>
    <name evidence="1" type="ORF">DOFOFD_04670</name>
</gene>
<dbReference type="EMBL" id="JAWJZY010000002">
    <property type="protein sequence ID" value="MEE8658301.1"/>
    <property type="molecule type" value="Genomic_DNA"/>
</dbReference>
<organism evidence="1 2">
    <name type="scientific">Sorlinia euscelidii</name>
    <dbReference type="NCBI Taxonomy" id="3081148"/>
    <lineage>
        <taxon>Bacteria</taxon>
        <taxon>Pseudomonadati</taxon>
        <taxon>Pseudomonadota</taxon>
        <taxon>Alphaproteobacteria</taxon>
        <taxon>Acetobacterales</taxon>
        <taxon>Acetobacteraceae</taxon>
        <taxon>Sorlinia</taxon>
    </lineage>
</organism>
<name>A0ABU7U2K0_9PROT</name>
<comment type="caution">
    <text evidence="1">The sequence shown here is derived from an EMBL/GenBank/DDBJ whole genome shotgun (WGS) entry which is preliminary data.</text>
</comment>
<evidence type="ECO:0000313" key="1">
    <source>
        <dbReference type="EMBL" id="MEE8658301.1"/>
    </source>
</evidence>
<accession>A0ABU7U2K0</accession>
<evidence type="ECO:0000313" key="2">
    <source>
        <dbReference type="Proteomes" id="UP001312908"/>
    </source>
</evidence>